<evidence type="ECO:0000256" key="1">
    <source>
        <dbReference type="SAM" id="MobiDB-lite"/>
    </source>
</evidence>
<feature type="region of interest" description="Disordered" evidence="1">
    <location>
        <begin position="71"/>
        <end position="121"/>
    </location>
</feature>
<proteinExistence type="predicted"/>
<accession>A0A813DAZ7</accession>
<dbReference type="AlphaFoldDB" id="A0A813DAZ7"/>
<evidence type="ECO:0000313" key="3">
    <source>
        <dbReference type="Proteomes" id="UP000654075"/>
    </source>
</evidence>
<keyword evidence="3" id="KW-1185">Reference proteome</keyword>
<organism evidence="2 3">
    <name type="scientific">Polarella glacialis</name>
    <name type="common">Dinoflagellate</name>
    <dbReference type="NCBI Taxonomy" id="89957"/>
    <lineage>
        <taxon>Eukaryota</taxon>
        <taxon>Sar</taxon>
        <taxon>Alveolata</taxon>
        <taxon>Dinophyceae</taxon>
        <taxon>Suessiales</taxon>
        <taxon>Suessiaceae</taxon>
        <taxon>Polarella</taxon>
    </lineage>
</organism>
<evidence type="ECO:0000313" key="2">
    <source>
        <dbReference type="EMBL" id="CAE8585073.1"/>
    </source>
</evidence>
<reference evidence="2" key="1">
    <citation type="submission" date="2021-02" db="EMBL/GenBank/DDBJ databases">
        <authorList>
            <person name="Dougan E. K."/>
            <person name="Rhodes N."/>
            <person name="Thang M."/>
            <person name="Chan C."/>
        </authorList>
    </citation>
    <scope>NUCLEOTIDE SEQUENCE</scope>
</reference>
<name>A0A813DAZ7_POLGL</name>
<gene>
    <name evidence="2" type="ORF">PGLA1383_LOCUS3990</name>
</gene>
<feature type="non-terminal residue" evidence="2">
    <location>
        <position position="1"/>
    </location>
</feature>
<dbReference type="Proteomes" id="UP000654075">
    <property type="component" value="Unassembled WGS sequence"/>
</dbReference>
<sequence length="321" mass="34448">VFDRLYSDALRRHKKYAFLSKEQALKANQALKQHGLLVENCMDGTEGSAALAGGFSGEGDSEGQGLRYCPHCGLNLRSPPGSHPSPRGRSKSPSNSLQRQRSHSPSDEAGRPTTAGSGSRSTLPLFLDVVAHKAFGDPTRKAFAVVSEAEDYFTHQLPGRLSRTGTRNVAVRPVSRESGERQRSSSPEGQRNAMSQTLPTRLHRKPQIESEQHAPAIRPLHEGSFGPSPDFNLSMGTTPSAAASRARSPPPRAATANLSTRSQTAPGRPAVQVVRDEKSSSGLFEFPGLGDARASRELRAPPAPPRSHPRESAMNLDLGAD</sequence>
<feature type="non-terminal residue" evidence="2">
    <location>
        <position position="321"/>
    </location>
</feature>
<comment type="caution">
    <text evidence="2">The sequence shown here is derived from an EMBL/GenBank/DDBJ whole genome shotgun (WGS) entry which is preliminary data.</text>
</comment>
<feature type="compositionally biased region" description="Basic and acidic residues" evidence="1">
    <location>
        <begin position="174"/>
        <end position="183"/>
    </location>
</feature>
<dbReference type="EMBL" id="CAJNNV010001445">
    <property type="protein sequence ID" value="CAE8585073.1"/>
    <property type="molecule type" value="Genomic_DNA"/>
</dbReference>
<feature type="compositionally biased region" description="Low complexity" evidence="1">
    <location>
        <begin position="237"/>
        <end position="247"/>
    </location>
</feature>
<feature type="compositionally biased region" description="Low complexity" evidence="1">
    <location>
        <begin position="77"/>
        <end position="96"/>
    </location>
</feature>
<feature type="region of interest" description="Disordered" evidence="1">
    <location>
        <begin position="157"/>
        <end position="321"/>
    </location>
</feature>
<protein>
    <submittedName>
        <fullName evidence="2">Uncharacterized protein</fullName>
    </submittedName>
</protein>